<dbReference type="InterPro" id="IPR003593">
    <property type="entry name" value="AAA+_ATPase"/>
</dbReference>
<dbReference type="CDD" id="cd01129">
    <property type="entry name" value="PulE-GspE-like"/>
    <property type="match status" value="1"/>
</dbReference>
<dbReference type="InterPro" id="IPR007831">
    <property type="entry name" value="T2SS_GspE_N"/>
</dbReference>
<dbReference type="AlphaFoldDB" id="A0AB35TC74"/>
<dbReference type="PANTHER" id="PTHR30258">
    <property type="entry name" value="TYPE II SECRETION SYSTEM PROTEIN GSPE-RELATED"/>
    <property type="match status" value="1"/>
</dbReference>
<evidence type="ECO:0000256" key="2">
    <source>
        <dbReference type="ARBA" id="ARBA00022741"/>
    </source>
</evidence>
<feature type="domain" description="Bacterial type II secretion system protein E" evidence="4">
    <location>
        <begin position="373"/>
        <end position="387"/>
    </location>
</feature>
<dbReference type="Pfam" id="PF00437">
    <property type="entry name" value="T2SSE"/>
    <property type="match status" value="1"/>
</dbReference>
<keyword evidence="2" id="KW-0547">Nucleotide-binding</keyword>
<name>A0AB35TC74_RUBRA</name>
<dbReference type="EMBL" id="JAWXXX010000001">
    <property type="protein sequence ID" value="MDX5894690.1"/>
    <property type="molecule type" value="Genomic_DNA"/>
</dbReference>
<dbReference type="Proteomes" id="UP001281130">
    <property type="component" value="Unassembled WGS sequence"/>
</dbReference>
<dbReference type="Gene3D" id="3.40.50.300">
    <property type="entry name" value="P-loop containing nucleotide triphosphate hydrolases"/>
    <property type="match status" value="1"/>
</dbReference>
<accession>A0AB35TC74</accession>
<evidence type="ECO:0000259" key="4">
    <source>
        <dbReference type="PROSITE" id="PS00662"/>
    </source>
</evidence>
<dbReference type="SUPFAM" id="SSF52540">
    <property type="entry name" value="P-loop containing nucleoside triphosphate hydrolases"/>
    <property type="match status" value="1"/>
</dbReference>
<dbReference type="InterPro" id="IPR037257">
    <property type="entry name" value="T2SS_E_N_sf"/>
</dbReference>
<evidence type="ECO:0000256" key="3">
    <source>
        <dbReference type="ARBA" id="ARBA00022840"/>
    </source>
</evidence>
<reference evidence="5" key="1">
    <citation type="submission" date="2023-11" db="EMBL/GenBank/DDBJ databases">
        <title>MicrobeMod: A computational toolkit for identifying prokaryotic methylation and restriction-modification with nanopore sequencing.</title>
        <authorList>
            <person name="Crits-Christoph A."/>
            <person name="Kang S.C."/>
            <person name="Lee H."/>
            <person name="Ostrov N."/>
        </authorList>
    </citation>
    <scope>NUCLEOTIDE SEQUENCE</scope>
    <source>
        <strain evidence="5">ATCC 51242</strain>
    </source>
</reference>
<dbReference type="RefSeq" id="WP_051589670.1">
    <property type="nucleotide sequence ID" value="NZ_CP007514.1"/>
</dbReference>
<dbReference type="GO" id="GO:0005524">
    <property type="term" value="F:ATP binding"/>
    <property type="evidence" value="ECO:0007669"/>
    <property type="project" value="UniProtKB-KW"/>
</dbReference>
<evidence type="ECO:0000313" key="6">
    <source>
        <dbReference type="Proteomes" id="UP001281130"/>
    </source>
</evidence>
<dbReference type="PROSITE" id="PS00662">
    <property type="entry name" value="T2SP_E"/>
    <property type="match status" value="1"/>
</dbReference>
<gene>
    <name evidence="5" type="ORF">SIL72_11725</name>
</gene>
<dbReference type="GO" id="GO:0005886">
    <property type="term" value="C:plasma membrane"/>
    <property type="evidence" value="ECO:0007669"/>
    <property type="project" value="TreeGrafter"/>
</dbReference>
<dbReference type="SUPFAM" id="SSF160246">
    <property type="entry name" value="EspE N-terminal domain-like"/>
    <property type="match status" value="1"/>
</dbReference>
<dbReference type="InterPro" id="IPR027417">
    <property type="entry name" value="P-loop_NTPase"/>
</dbReference>
<keyword evidence="3" id="KW-0067">ATP-binding</keyword>
<sequence>MPAGRDTRASGPSLGRTAYSGRILHALLRRGVLDADGLREARGGLDILSRLVSEGVVGERDLAAARAEVSGLAYVEEPAPVAPEVLAGLVSERKLRRHGAVPTAKDGAGAWTVAVRDPSDLYALEDLRHILGASTEFVVAPESRILAALDRLFAEGRPSRPSRAGLEGENLAVTPVFDELLRRAVFERASDVHLEPSPERLLVRFRVDGVLRESRSLPATLARGLLTRVKVLANLDIAERRLPQDGRFTAETLSGRVDLRVATLPTEHGESAVLRLLDSERLDLDLATLGFLPGDLAAYREVFERPYGTILVTGPTGSGKSTTLYAALAELNSSEKKIVSIEDPVEYRLGGVTQVQVNPRAGLTFASGLRSVLRADPDVIMVGEIRDRETARTAIEAALTGHLVLATLHTNDAPSALARLTDMGVEPYLSASAITCVIAQRLARRLCAACKRPAAPLRGPALSHLPEGSYFVPGGCPACGGTGYRGRIGVYELLRVTDRISSLVVSRASSREIGAVAEADGMRRLRQDGLLKAASGETSVEEVLRTTV</sequence>
<dbReference type="Pfam" id="PF05157">
    <property type="entry name" value="MshEN"/>
    <property type="match status" value="1"/>
</dbReference>
<dbReference type="Gene3D" id="3.30.300.160">
    <property type="entry name" value="Type II secretion system, protein E, N-terminal domain"/>
    <property type="match status" value="1"/>
</dbReference>
<comment type="caution">
    <text evidence="5">The sequence shown here is derived from an EMBL/GenBank/DDBJ whole genome shotgun (WGS) entry which is preliminary data.</text>
</comment>
<comment type="similarity">
    <text evidence="1">Belongs to the GSP E family.</text>
</comment>
<dbReference type="Gene3D" id="3.30.450.90">
    <property type="match status" value="1"/>
</dbReference>
<evidence type="ECO:0000313" key="5">
    <source>
        <dbReference type="EMBL" id="MDX5894690.1"/>
    </source>
</evidence>
<protein>
    <submittedName>
        <fullName evidence="5">GspE/PulE family protein</fullName>
    </submittedName>
</protein>
<proteinExistence type="inferred from homology"/>
<dbReference type="SMART" id="SM00382">
    <property type="entry name" value="AAA"/>
    <property type="match status" value="1"/>
</dbReference>
<organism evidence="5 6">
    <name type="scientific">Rubrobacter radiotolerans</name>
    <name type="common">Arthrobacter radiotolerans</name>
    <dbReference type="NCBI Taxonomy" id="42256"/>
    <lineage>
        <taxon>Bacteria</taxon>
        <taxon>Bacillati</taxon>
        <taxon>Actinomycetota</taxon>
        <taxon>Rubrobacteria</taxon>
        <taxon>Rubrobacterales</taxon>
        <taxon>Rubrobacteraceae</taxon>
        <taxon>Rubrobacter</taxon>
    </lineage>
</organism>
<dbReference type="InterPro" id="IPR001482">
    <property type="entry name" value="T2SS/T4SS_dom"/>
</dbReference>
<evidence type="ECO:0000256" key="1">
    <source>
        <dbReference type="ARBA" id="ARBA00006611"/>
    </source>
</evidence>
<dbReference type="FunFam" id="3.40.50.300:FF:000398">
    <property type="entry name" value="Type IV pilus assembly ATPase PilB"/>
    <property type="match status" value="1"/>
</dbReference>
<dbReference type="PANTHER" id="PTHR30258:SF2">
    <property type="entry name" value="COMG OPERON PROTEIN 1"/>
    <property type="match status" value="1"/>
</dbReference>
<dbReference type="GO" id="GO:0016887">
    <property type="term" value="F:ATP hydrolysis activity"/>
    <property type="evidence" value="ECO:0007669"/>
    <property type="project" value="TreeGrafter"/>
</dbReference>